<feature type="domain" description="Histidine kinase/HSP90-like ATPase" evidence="2">
    <location>
        <begin position="207"/>
        <end position="318"/>
    </location>
</feature>
<dbReference type="InterPro" id="IPR003594">
    <property type="entry name" value="HATPase_dom"/>
</dbReference>
<dbReference type="PANTHER" id="PTHR35526">
    <property type="entry name" value="ANTI-SIGMA-F FACTOR RSBW-RELATED"/>
    <property type="match status" value="1"/>
</dbReference>
<reference evidence="4 5" key="1">
    <citation type="submission" date="2020-12" db="EMBL/GenBank/DDBJ databases">
        <title>Identification and biosynthesis of polyene macrolides produced by Streptomyces alfalfae Men-myco-93-63.</title>
        <authorList>
            <person name="Liu D."/>
            <person name="Li Y."/>
            <person name="Liu L."/>
            <person name="Han X."/>
            <person name="Shen F."/>
        </authorList>
    </citation>
    <scope>NUCLEOTIDE SEQUENCE [LARGE SCALE GENOMIC DNA]</scope>
    <source>
        <strain evidence="4 5">Men-myco-93-63</strain>
    </source>
</reference>
<dbReference type="GO" id="GO:0004674">
    <property type="term" value="F:protein serine/threonine kinase activity"/>
    <property type="evidence" value="ECO:0007669"/>
    <property type="project" value="UniProtKB-KW"/>
</dbReference>
<accession>A0A7T4TW65</accession>
<keyword evidence="4" id="KW-0808">Transferase</keyword>
<dbReference type="InterPro" id="IPR025847">
    <property type="entry name" value="MEDS_domain"/>
</dbReference>
<dbReference type="EMBL" id="CP065959">
    <property type="protein sequence ID" value="QQC87859.1"/>
    <property type="molecule type" value="Genomic_DNA"/>
</dbReference>
<dbReference type="Proteomes" id="UP000596130">
    <property type="component" value="Chromosome"/>
</dbReference>
<dbReference type="InterPro" id="IPR036890">
    <property type="entry name" value="HATPase_C_sf"/>
</dbReference>
<dbReference type="NCBIfam" id="NF041045">
    <property type="entry name" value="RsbA_anti_sig"/>
    <property type="match status" value="1"/>
</dbReference>
<dbReference type="PANTHER" id="PTHR35526:SF3">
    <property type="entry name" value="ANTI-SIGMA-F FACTOR RSBW"/>
    <property type="match status" value="1"/>
</dbReference>
<dbReference type="AlphaFoldDB" id="A0A7T4TW65"/>
<organism evidence="4 5">
    <name type="scientific">Streptomyces alfalfae</name>
    <dbReference type="NCBI Taxonomy" id="1642299"/>
    <lineage>
        <taxon>Bacteria</taxon>
        <taxon>Bacillati</taxon>
        <taxon>Actinomycetota</taxon>
        <taxon>Actinomycetes</taxon>
        <taxon>Kitasatosporales</taxon>
        <taxon>Streptomycetaceae</taxon>
        <taxon>Streptomyces</taxon>
    </lineage>
</organism>
<proteinExistence type="predicted"/>
<dbReference type="Pfam" id="PF14417">
    <property type="entry name" value="MEDS"/>
    <property type="match status" value="1"/>
</dbReference>
<dbReference type="RefSeq" id="WP_198501890.1">
    <property type="nucleotide sequence ID" value="NZ_CP065959.1"/>
</dbReference>
<evidence type="ECO:0000313" key="5">
    <source>
        <dbReference type="Proteomes" id="UP000596130"/>
    </source>
</evidence>
<dbReference type="InterPro" id="IPR050267">
    <property type="entry name" value="Anti-sigma-factor_SerPK"/>
</dbReference>
<gene>
    <name evidence="4" type="ORF">I8755_05140</name>
</gene>
<dbReference type="Pfam" id="PF13581">
    <property type="entry name" value="HATPase_c_2"/>
    <property type="match status" value="1"/>
</dbReference>
<keyword evidence="1" id="KW-0723">Serine/threonine-protein kinase</keyword>
<dbReference type="SUPFAM" id="SSF55874">
    <property type="entry name" value="ATPase domain of HSP90 chaperone/DNA topoisomerase II/histidine kinase"/>
    <property type="match status" value="1"/>
</dbReference>
<evidence type="ECO:0000259" key="3">
    <source>
        <dbReference type="Pfam" id="PF14417"/>
    </source>
</evidence>
<evidence type="ECO:0000256" key="1">
    <source>
        <dbReference type="ARBA" id="ARBA00022527"/>
    </source>
</evidence>
<name>A0A7T4TW65_9ACTN</name>
<protein>
    <submittedName>
        <fullName evidence="4">Sensor histidine kinase</fullName>
    </submittedName>
</protein>
<evidence type="ECO:0000313" key="4">
    <source>
        <dbReference type="EMBL" id="QQC87859.1"/>
    </source>
</evidence>
<dbReference type="CDD" id="cd16936">
    <property type="entry name" value="HATPase_RsbW-like"/>
    <property type="match status" value="1"/>
</dbReference>
<dbReference type="InterPro" id="IPR047718">
    <property type="entry name" value="RsbA-like_anti_sig"/>
</dbReference>
<keyword evidence="4" id="KW-0418">Kinase</keyword>
<sequence length="322" mass="34658">MTRLGFVHQALSYATDDGFVAGTADFVRDGLAADDAVLAVVAGHNIALLRDALGSAVRDVEFFDAVDWYHYPSRTLGRYHAYCTARDEGGARRVRVIGEPVWTGRTAAETREWIRYESVVNAAFAHSGHWIICPYDTRVLPADVLDTVGRTHPEMASGAAAPDVRGPYADPADFYAERSELDRVSPAPLAASGAPRTVAFTRGDSVAARLAVAEYARRCGMAEDRARDMVAAVHEAVVNAVRFGGGRGVLRVFNDSDWVVCEVADAGGGTAPAVRDTGFLGRVPPDPHAPKGHGLWVVRQLCDLVTEDFGAGGAVLRLHFRR</sequence>
<dbReference type="Gene3D" id="3.30.565.10">
    <property type="entry name" value="Histidine kinase-like ATPase, C-terminal domain"/>
    <property type="match status" value="1"/>
</dbReference>
<evidence type="ECO:0000259" key="2">
    <source>
        <dbReference type="Pfam" id="PF13581"/>
    </source>
</evidence>
<feature type="domain" description="MEDS" evidence="3">
    <location>
        <begin position="8"/>
        <end position="153"/>
    </location>
</feature>